<dbReference type="Gene3D" id="1.10.10.10">
    <property type="entry name" value="Winged helix-like DNA-binding domain superfamily/Winged helix DNA-binding domain"/>
    <property type="match status" value="1"/>
</dbReference>
<keyword evidence="3" id="KW-0808">Transferase</keyword>
<comment type="caution">
    <text evidence="6">The sequence shown here is derived from an EMBL/GenBank/DDBJ whole genome shotgun (WGS) entry which is preliminary data.</text>
</comment>
<dbReference type="SUPFAM" id="SSF55315">
    <property type="entry name" value="L30e-like"/>
    <property type="match status" value="1"/>
</dbReference>
<dbReference type="Pfam" id="PF00588">
    <property type="entry name" value="SpoU_methylase"/>
    <property type="match status" value="1"/>
</dbReference>
<dbReference type="Pfam" id="PF22435">
    <property type="entry name" value="MRM3-like_sub_bind"/>
    <property type="match status" value="1"/>
</dbReference>
<dbReference type="InterPro" id="IPR001537">
    <property type="entry name" value="SpoU_MeTrfase"/>
</dbReference>
<gene>
    <name evidence="6" type="ORF">KSF_048000</name>
</gene>
<dbReference type="Gene3D" id="3.40.1280.10">
    <property type="match status" value="1"/>
</dbReference>
<dbReference type="InterPro" id="IPR036390">
    <property type="entry name" value="WH_DNA-bd_sf"/>
</dbReference>
<comment type="similarity">
    <text evidence="1">Belongs to the class IV-like SAM-binding methyltransferase superfamily. RNA methyltransferase TrmH family.</text>
</comment>
<evidence type="ECO:0000313" key="7">
    <source>
        <dbReference type="Proteomes" id="UP000597444"/>
    </source>
</evidence>
<reference evidence="6" key="1">
    <citation type="submission" date="2020-10" db="EMBL/GenBank/DDBJ databases">
        <title>Taxonomic study of unclassified bacteria belonging to the class Ktedonobacteria.</title>
        <authorList>
            <person name="Yabe S."/>
            <person name="Wang C.M."/>
            <person name="Zheng Y."/>
            <person name="Sakai Y."/>
            <person name="Cavaletti L."/>
            <person name="Monciardini P."/>
            <person name="Donadio S."/>
        </authorList>
    </citation>
    <scope>NUCLEOTIDE SEQUENCE</scope>
    <source>
        <strain evidence="6">ID150040</strain>
    </source>
</reference>
<dbReference type="Proteomes" id="UP000597444">
    <property type="component" value="Unassembled WGS sequence"/>
</dbReference>
<evidence type="ECO:0000256" key="2">
    <source>
        <dbReference type="ARBA" id="ARBA00022603"/>
    </source>
</evidence>
<dbReference type="CDD" id="cd18095">
    <property type="entry name" value="SpoU-like_rRNA-MTase"/>
    <property type="match status" value="1"/>
</dbReference>
<dbReference type="RefSeq" id="WP_220205467.1">
    <property type="nucleotide sequence ID" value="NZ_BNJK01000001.1"/>
</dbReference>
<dbReference type="Gene3D" id="3.30.1330.30">
    <property type="match status" value="1"/>
</dbReference>
<dbReference type="InterPro" id="IPR029064">
    <property type="entry name" value="Ribosomal_eL30-like_sf"/>
</dbReference>
<keyword evidence="2" id="KW-0489">Methyltransferase</keyword>
<dbReference type="SUPFAM" id="SSF75217">
    <property type="entry name" value="alpha/beta knot"/>
    <property type="match status" value="1"/>
</dbReference>
<dbReference type="GO" id="GO:0006396">
    <property type="term" value="P:RNA processing"/>
    <property type="evidence" value="ECO:0007669"/>
    <property type="project" value="InterPro"/>
</dbReference>
<dbReference type="GO" id="GO:0032259">
    <property type="term" value="P:methylation"/>
    <property type="evidence" value="ECO:0007669"/>
    <property type="project" value="UniProtKB-KW"/>
</dbReference>
<dbReference type="InterPro" id="IPR053888">
    <property type="entry name" value="MRM3-like_sub_bind"/>
</dbReference>
<proteinExistence type="inferred from homology"/>
<name>A0A8J3IPT3_9CHLR</name>
<dbReference type="EMBL" id="BNJK01000001">
    <property type="protein sequence ID" value="GHO94752.1"/>
    <property type="molecule type" value="Genomic_DNA"/>
</dbReference>
<dbReference type="SUPFAM" id="SSF46785">
    <property type="entry name" value="Winged helix' DNA-binding domain"/>
    <property type="match status" value="1"/>
</dbReference>
<dbReference type="AlphaFoldDB" id="A0A8J3IPT3"/>
<dbReference type="GO" id="GO:0008173">
    <property type="term" value="F:RNA methyltransferase activity"/>
    <property type="evidence" value="ECO:0007669"/>
    <property type="project" value="InterPro"/>
</dbReference>
<dbReference type="InterPro" id="IPR029026">
    <property type="entry name" value="tRNA_m1G_MTases_N"/>
</dbReference>
<dbReference type="PANTHER" id="PTHR43191:SF2">
    <property type="entry name" value="RRNA METHYLTRANSFERASE 3, MITOCHONDRIAL"/>
    <property type="match status" value="1"/>
</dbReference>
<evidence type="ECO:0000313" key="6">
    <source>
        <dbReference type="EMBL" id="GHO94752.1"/>
    </source>
</evidence>
<evidence type="ECO:0000259" key="5">
    <source>
        <dbReference type="Pfam" id="PF22435"/>
    </source>
</evidence>
<accession>A0A8J3IPT3</accession>
<organism evidence="6 7">
    <name type="scientific">Reticulibacter mediterranei</name>
    <dbReference type="NCBI Taxonomy" id="2778369"/>
    <lineage>
        <taxon>Bacteria</taxon>
        <taxon>Bacillati</taxon>
        <taxon>Chloroflexota</taxon>
        <taxon>Ktedonobacteria</taxon>
        <taxon>Ktedonobacterales</taxon>
        <taxon>Reticulibacteraceae</taxon>
        <taxon>Reticulibacter</taxon>
    </lineage>
</organism>
<evidence type="ECO:0000256" key="3">
    <source>
        <dbReference type="ARBA" id="ARBA00022679"/>
    </source>
</evidence>
<evidence type="ECO:0000259" key="4">
    <source>
        <dbReference type="Pfam" id="PF00588"/>
    </source>
</evidence>
<feature type="domain" description="tRNA/rRNA methyltransferase SpoU type" evidence="4">
    <location>
        <begin position="115"/>
        <end position="256"/>
    </location>
</feature>
<protein>
    <recommendedName>
        <fullName evidence="8">tRNA/rRNA methyltransferase SpoU type domain-containing protein</fullName>
    </recommendedName>
</protein>
<dbReference type="InterPro" id="IPR051259">
    <property type="entry name" value="rRNA_Methyltransferase"/>
</dbReference>
<dbReference type="PANTHER" id="PTHR43191">
    <property type="entry name" value="RRNA METHYLTRANSFERASE 3"/>
    <property type="match status" value="1"/>
</dbReference>
<dbReference type="GO" id="GO:0003723">
    <property type="term" value="F:RNA binding"/>
    <property type="evidence" value="ECO:0007669"/>
    <property type="project" value="InterPro"/>
</dbReference>
<sequence length="410" mass="45364">MTQTGQITSIKDPRVAEARELTAASARTRLHKCLLEGSESIVWAIEARLPIEHVFYSASHEHDPVLSQLHQHGIPSYLVSDGILKKISDTSYLVPLLGVARISQALTEPETMGDFVVVLDRVQDHGNIGTIVRTASAFGIRDIVSTTSSLDLFYKKIISASRGRVFETRVQRFQSGGEAIAALKQRGYQVIATSPYARDIQAMAPLQARPVALVVGNETEGIADDIVRNADIVVQIPMSGQVESLNVGVATGISLYELKFRMVLTMLIDYIRSNTGREVNIAGKLILQAFDAQIRKVSDLTGQQAVLLMILVCDQLMTREQVMRDTGALPHELDALLQPLIEKGYIHYTDATQDSIAPTESSERILAQLWSIVERAEQNVLAGFSEQEKAQLREFLKRIQENCTRIVEES</sequence>
<evidence type="ECO:0000256" key="1">
    <source>
        <dbReference type="ARBA" id="ARBA00007228"/>
    </source>
</evidence>
<feature type="domain" description="MRM3-like substrate binding" evidence="5">
    <location>
        <begin position="13"/>
        <end position="90"/>
    </location>
</feature>
<dbReference type="InterPro" id="IPR029028">
    <property type="entry name" value="Alpha/beta_knot_MTases"/>
</dbReference>
<evidence type="ECO:0008006" key="8">
    <source>
        <dbReference type="Google" id="ProtNLM"/>
    </source>
</evidence>
<dbReference type="InterPro" id="IPR036388">
    <property type="entry name" value="WH-like_DNA-bd_sf"/>
</dbReference>
<keyword evidence="7" id="KW-1185">Reference proteome</keyword>